<dbReference type="Pfam" id="PF13432">
    <property type="entry name" value="TPR_16"/>
    <property type="match status" value="2"/>
</dbReference>
<gene>
    <name evidence="4" type="ORF">Poly59_05040</name>
</gene>
<reference evidence="4 5" key="1">
    <citation type="submission" date="2019-02" db="EMBL/GenBank/DDBJ databases">
        <title>Deep-cultivation of Planctomycetes and their phenomic and genomic characterization uncovers novel biology.</title>
        <authorList>
            <person name="Wiegand S."/>
            <person name="Jogler M."/>
            <person name="Boedeker C."/>
            <person name="Pinto D."/>
            <person name="Vollmers J."/>
            <person name="Rivas-Marin E."/>
            <person name="Kohn T."/>
            <person name="Peeters S.H."/>
            <person name="Heuer A."/>
            <person name="Rast P."/>
            <person name="Oberbeckmann S."/>
            <person name="Bunk B."/>
            <person name="Jeske O."/>
            <person name="Meyerdierks A."/>
            <person name="Storesund J.E."/>
            <person name="Kallscheuer N."/>
            <person name="Luecker S."/>
            <person name="Lage O.M."/>
            <person name="Pohl T."/>
            <person name="Merkel B.J."/>
            <person name="Hornburger P."/>
            <person name="Mueller R.-W."/>
            <person name="Bruemmer F."/>
            <person name="Labrenz M."/>
            <person name="Spormann A.M."/>
            <person name="Op Den Camp H."/>
            <person name="Overmann J."/>
            <person name="Amann R."/>
            <person name="Jetten M.S.M."/>
            <person name="Mascher T."/>
            <person name="Medema M.H."/>
            <person name="Devos D.P."/>
            <person name="Kaster A.-K."/>
            <person name="Ovreas L."/>
            <person name="Rohde M."/>
            <person name="Galperin M.Y."/>
            <person name="Jogler C."/>
        </authorList>
    </citation>
    <scope>NUCLEOTIDE SEQUENCE [LARGE SCALE GENOMIC DNA]</scope>
    <source>
        <strain evidence="4 5">Poly59</strain>
    </source>
</reference>
<dbReference type="GO" id="GO:0006493">
    <property type="term" value="P:protein O-linked glycosylation"/>
    <property type="evidence" value="ECO:0007669"/>
    <property type="project" value="InterPro"/>
</dbReference>
<proteinExistence type="predicted"/>
<sequence length="459" mass="51237">MSSQSLQQAWQIHQSGDVARAEAIYRRVIDQTPKNADAWVYLGIALFDQRQFTESVDAYRRAIKIKRVYPIAWNNLGNSLRMAGDIDEADRCLQTSLDQDPNYLSALKNRGTLWIWTGDIERGLLWYQRGLEVDPDNAELHRNLGVIELLRGNYDAGWPHYRWRWRMPGLARPQSLAPVWGGQSLAGRTVLLYPEQGLGDAIHFVRVARTMVDRGATVILQCAAKLFPLFSSTVNTLGVSRLIADTDVAPPVDYQVSMIEAVDVLYQIDGRVDYRSDLVAPNSGYLGVSNELVQYWKKWLAANTTGRCIGINWQGNPQHHADVYRSVPLSILEPLSKIEGVTLVNLQFGFGAEQLDTCSFGDRIVRLPDHVDVTEGAFTDTAAILASLDRVITSDTAIAHLAGAVGADVTTILGRVPDWRWLQTGVTTPWYPTMKLVRQQQLGSWDNVVAELHDSLALG</sequence>
<dbReference type="InterPro" id="IPR037919">
    <property type="entry name" value="OGT"/>
</dbReference>
<keyword evidence="1" id="KW-0677">Repeat</keyword>
<dbReference type="SMART" id="SM00028">
    <property type="entry name" value="TPR"/>
    <property type="match status" value="4"/>
</dbReference>
<feature type="repeat" description="TPR" evidence="3">
    <location>
        <begin position="70"/>
        <end position="103"/>
    </location>
</feature>
<feature type="repeat" description="TPR" evidence="3">
    <location>
        <begin position="36"/>
        <end position="69"/>
    </location>
</feature>
<dbReference type="EMBL" id="SJPX01000001">
    <property type="protein sequence ID" value="TWU57597.1"/>
    <property type="molecule type" value="Genomic_DNA"/>
</dbReference>
<evidence type="ECO:0000313" key="5">
    <source>
        <dbReference type="Proteomes" id="UP000317977"/>
    </source>
</evidence>
<keyword evidence="5" id="KW-1185">Reference proteome</keyword>
<dbReference type="PANTHER" id="PTHR44366:SF1">
    <property type="entry name" value="UDP-N-ACETYLGLUCOSAMINE--PEPTIDE N-ACETYLGLUCOSAMINYLTRANSFERASE 110 KDA SUBUNIT"/>
    <property type="match status" value="1"/>
</dbReference>
<evidence type="ECO:0000313" key="4">
    <source>
        <dbReference type="EMBL" id="TWU57597.1"/>
    </source>
</evidence>
<dbReference type="PANTHER" id="PTHR44366">
    <property type="entry name" value="UDP-N-ACETYLGLUCOSAMINE--PEPTIDE N-ACETYLGLUCOSAMINYLTRANSFERASE 110 KDA SUBUNIT"/>
    <property type="match status" value="1"/>
</dbReference>
<organism evidence="4 5">
    <name type="scientific">Rubripirellula reticaptiva</name>
    <dbReference type="NCBI Taxonomy" id="2528013"/>
    <lineage>
        <taxon>Bacteria</taxon>
        <taxon>Pseudomonadati</taxon>
        <taxon>Planctomycetota</taxon>
        <taxon>Planctomycetia</taxon>
        <taxon>Pirellulales</taxon>
        <taxon>Pirellulaceae</taxon>
        <taxon>Rubripirellula</taxon>
    </lineage>
</organism>
<dbReference type="InterPro" id="IPR011990">
    <property type="entry name" value="TPR-like_helical_dom_sf"/>
</dbReference>
<dbReference type="InterPro" id="IPR019734">
    <property type="entry name" value="TPR_rpt"/>
</dbReference>
<name>A0A5C6FAP1_9BACT</name>
<dbReference type="AlphaFoldDB" id="A0A5C6FAP1"/>
<dbReference type="Pfam" id="PF07719">
    <property type="entry name" value="TPR_2"/>
    <property type="match status" value="1"/>
</dbReference>
<dbReference type="RefSeq" id="WP_146532474.1">
    <property type="nucleotide sequence ID" value="NZ_SJPX01000001.1"/>
</dbReference>
<dbReference type="Gene3D" id="3.40.50.2000">
    <property type="entry name" value="Glycogen Phosphorylase B"/>
    <property type="match status" value="1"/>
</dbReference>
<evidence type="ECO:0000256" key="1">
    <source>
        <dbReference type="ARBA" id="ARBA00022737"/>
    </source>
</evidence>
<comment type="caution">
    <text evidence="4">The sequence shown here is derived from an EMBL/GenBank/DDBJ whole genome shotgun (WGS) entry which is preliminary data.</text>
</comment>
<evidence type="ECO:0000256" key="2">
    <source>
        <dbReference type="ARBA" id="ARBA00022803"/>
    </source>
</evidence>
<dbReference type="SUPFAM" id="SSF53756">
    <property type="entry name" value="UDP-Glycosyltransferase/glycogen phosphorylase"/>
    <property type="match status" value="1"/>
</dbReference>
<dbReference type="Proteomes" id="UP000317977">
    <property type="component" value="Unassembled WGS sequence"/>
</dbReference>
<dbReference type="GO" id="GO:0097363">
    <property type="term" value="F:protein O-acetylglucosaminyltransferase activity"/>
    <property type="evidence" value="ECO:0007669"/>
    <property type="project" value="TreeGrafter"/>
</dbReference>
<dbReference type="OrthoDB" id="9778733at2"/>
<protein>
    <submittedName>
        <fullName evidence="4">Lipoprotein NlpI</fullName>
    </submittedName>
</protein>
<accession>A0A5C6FAP1</accession>
<keyword evidence="4" id="KW-0449">Lipoprotein</keyword>
<feature type="repeat" description="TPR" evidence="3">
    <location>
        <begin position="104"/>
        <end position="137"/>
    </location>
</feature>
<dbReference type="InterPro" id="IPR013105">
    <property type="entry name" value="TPR_2"/>
</dbReference>
<dbReference type="Gene3D" id="1.25.40.10">
    <property type="entry name" value="Tetratricopeptide repeat domain"/>
    <property type="match status" value="1"/>
</dbReference>
<keyword evidence="2 3" id="KW-0802">TPR repeat</keyword>
<dbReference type="PROSITE" id="PS50005">
    <property type="entry name" value="TPR"/>
    <property type="match status" value="3"/>
</dbReference>
<dbReference type="SUPFAM" id="SSF48452">
    <property type="entry name" value="TPR-like"/>
    <property type="match status" value="1"/>
</dbReference>
<evidence type="ECO:0000256" key="3">
    <source>
        <dbReference type="PROSITE-ProRule" id="PRU00339"/>
    </source>
</evidence>